<dbReference type="PANTHER" id="PTHR10000:SF8">
    <property type="entry name" value="HAD SUPERFAMILY HYDROLASE-LIKE, TYPE 3"/>
    <property type="match status" value="1"/>
</dbReference>
<dbReference type="EMBL" id="SCHB01000004">
    <property type="protein sequence ID" value="TBW72100.1"/>
    <property type="molecule type" value="Genomic_DNA"/>
</dbReference>
<dbReference type="InterPro" id="IPR036412">
    <property type="entry name" value="HAD-like_sf"/>
</dbReference>
<dbReference type="Pfam" id="PF08282">
    <property type="entry name" value="Hydrolase_3"/>
    <property type="match status" value="1"/>
</dbReference>
<sequence length="269" mass="30244">MTTYQVVVMDMDDTLLTRDNKVDPITKQYLIDIQNQGIKVILASGRPTEGMLPTAYELKLDMHKSYIMSYNGGQTISVADESIVAEQSVRKEDFDAIVDYCRQNNFFAMTYQDGYIIYDDDHEYMNIESEITGLPMKRVNDLKQYIQQNVPKVLAVDYEEHITKARQHLAGSFNDNVDVTTSKPYFLEFMAKNVSKGHAISSFCDKSNIDLAQVICFGDSPNDISMFKVVGHAVAMGNATDDLKAISDEVTLDNNANGIPHALKQLLNI</sequence>
<dbReference type="SFLD" id="SFLDG01140">
    <property type="entry name" value="C2.B:_Phosphomannomutase_and_P"/>
    <property type="match status" value="1"/>
</dbReference>
<dbReference type="InterPro" id="IPR023214">
    <property type="entry name" value="HAD_sf"/>
</dbReference>
<dbReference type="RefSeq" id="WP_002492007.1">
    <property type="nucleotide sequence ID" value="NZ_AP021848.1"/>
</dbReference>
<dbReference type="Gene3D" id="3.30.1240.10">
    <property type="match status" value="1"/>
</dbReference>
<dbReference type="GO" id="GO:0005829">
    <property type="term" value="C:cytosol"/>
    <property type="evidence" value="ECO:0007669"/>
    <property type="project" value="TreeGrafter"/>
</dbReference>
<dbReference type="GO" id="GO:0016791">
    <property type="term" value="F:phosphatase activity"/>
    <property type="evidence" value="ECO:0007669"/>
    <property type="project" value="TreeGrafter"/>
</dbReference>
<dbReference type="Proteomes" id="UP000293637">
    <property type="component" value="Unassembled WGS sequence"/>
</dbReference>
<evidence type="ECO:0000313" key="2">
    <source>
        <dbReference type="Proteomes" id="UP000293637"/>
    </source>
</evidence>
<reference evidence="1 2" key="1">
    <citation type="journal article" date="2019" name="Sci. Transl. Med.">
        <title>Quorum sensing between bacterial species on the skin protects against epidermal injury in atopic dermatitis.</title>
        <authorList>
            <person name="Williams M.R."/>
        </authorList>
    </citation>
    <scope>NUCLEOTIDE SEQUENCE [LARGE SCALE GENOMIC DNA]</scope>
    <source>
        <strain evidence="1 2">E7</strain>
    </source>
</reference>
<protein>
    <submittedName>
        <fullName evidence="1">Cof-type HAD-IIB family hydrolase</fullName>
    </submittedName>
</protein>
<gene>
    <name evidence="1" type="ORF">EQ812_07405</name>
</gene>
<dbReference type="PANTHER" id="PTHR10000">
    <property type="entry name" value="PHOSPHOSERINE PHOSPHATASE"/>
    <property type="match status" value="1"/>
</dbReference>
<dbReference type="SFLD" id="SFLDG01144">
    <property type="entry name" value="C2.B.4:_PGP_Like"/>
    <property type="match status" value="1"/>
</dbReference>
<comment type="caution">
    <text evidence="1">The sequence shown here is derived from an EMBL/GenBank/DDBJ whole genome shotgun (WGS) entry which is preliminary data.</text>
</comment>
<dbReference type="SFLD" id="SFLDS00003">
    <property type="entry name" value="Haloacid_Dehalogenase"/>
    <property type="match status" value="1"/>
</dbReference>
<dbReference type="NCBIfam" id="TIGR00099">
    <property type="entry name" value="Cof-subfamily"/>
    <property type="match status" value="1"/>
</dbReference>
<dbReference type="SUPFAM" id="SSF56784">
    <property type="entry name" value="HAD-like"/>
    <property type="match status" value="1"/>
</dbReference>
<evidence type="ECO:0000313" key="1">
    <source>
        <dbReference type="EMBL" id="TBW72100.1"/>
    </source>
</evidence>
<name>A0A4Q9WA55_STALU</name>
<dbReference type="AlphaFoldDB" id="A0A4Q9WA55"/>
<dbReference type="InterPro" id="IPR000150">
    <property type="entry name" value="Cof"/>
</dbReference>
<dbReference type="InterPro" id="IPR006379">
    <property type="entry name" value="HAD-SF_hydro_IIB"/>
</dbReference>
<keyword evidence="1" id="KW-0378">Hydrolase</keyword>
<dbReference type="NCBIfam" id="TIGR01484">
    <property type="entry name" value="HAD-SF-IIB"/>
    <property type="match status" value="1"/>
</dbReference>
<organism evidence="1 2">
    <name type="scientific">Staphylococcus lugdunensis</name>
    <dbReference type="NCBI Taxonomy" id="28035"/>
    <lineage>
        <taxon>Bacteria</taxon>
        <taxon>Bacillati</taxon>
        <taxon>Bacillota</taxon>
        <taxon>Bacilli</taxon>
        <taxon>Bacillales</taxon>
        <taxon>Staphylococcaceae</taxon>
        <taxon>Staphylococcus</taxon>
    </lineage>
</organism>
<dbReference type="GeneID" id="58089857"/>
<dbReference type="GO" id="GO:0000287">
    <property type="term" value="F:magnesium ion binding"/>
    <property type="evidence" value="ECO:0007669"/>
    <property type="project" value="TreeGrafter"/>
</dbReference>
<dbReference type="Gene3D" id="3.40.50.1000">
    <property type="entry name" value="HAD superfamily/HAD-like"/>
    <property type="match status" value="1"/>
</dbReference>
<proteinExistence type="predicted"/>
<accession>A0A4Q9WA55</accession>
<dbReference type="CDD" id="cd07516">
    <property type="entry name" value="HAD_Pase"/>
    <property type="match status" value="1"/>
</dbReference>